<dbReference type="Proteomes" id="UP000237105">
    <property type="component" value="Unassembled WGS sequence"/>
</dbReference>
<reference evidence="2" key="1">
    <citation type="submission" date="2016-06" db="EMBL/GenBank/DDBJ databases">
        <title>Parallel loss of symbiosis genes in relatives of nitrogen-fixing non-legume Parasponia.</title>
        <authorList>
            <person name="Van Velzen R."/>
            <person name="Holmer R."/>
            <person name="Bu F."/>
            <person name="Rutten L."/>
            <person name="Van Zeijl A."/>
            <person name="Liu W."/>
            <person name="Santuari L."/>
            <person name="Cao Q."/>
            <person name="Sharma T."/>
            <person name="Shen D."/>
            <person name="Roswanjaya Y."/>
            <person name="Wardhani T."/>
            <person name="Kalhor M.S."/>
            <person name="Jansen J."/>
            <person name="Van den Hoogen J."/>
            <person name="Gungor B."/>
            <person name="Hartog M."/>
            <person name="Hontelez J."/>
            <person name="Verver J."/>
            <person name="Yang W.-C."/>
            <person name="Schijlen E."/>
            <person name="Repin R."/>
            <person name="Schilthuizen M."/>
            <person name="Schranz E."/>
            <person name="Heidstra R."/>
            <person name="Miyata K."/>
            <person name="Fedorova E."/>
            <person name="Kohlen W."/>
            <person name="Bisseling T."/>
            <person name="Smit S."/>
            <person name="Geurts R."/>
        </authorList>
    </citation>
    <scope>NUCLEOTIDE SEQUENCE [LARGE SCALE GENOMIC DNA]</scope>
    <source>
        <strain evidence="2">cv. WU1-14</strain>
    </source>
</reference>
<organism evidence="1 2">
    <name type="scientific">Parasponia andersonii</name>
    <name type="common">Sponia andersonii</name>
    <dbReference type="NCBI Taxonomy" id="3476"/>
    <lineage>
        <taxon>Eukaryota</taxon>
        <taxon>Viridiplantae</taxon>
        <taxon>Streptophyta</taxon>
        <taxon>Embryophyta</taxon>
        <taxon>Tracheophyta</taxon>
        <taxon>Spermatophyta</taxon>
        <taxon>Magnoliopsida</taxon>
        <taxon>eudicotyledons</taxon>
        <taxon>Gunneridae</taxon>
        <taxon>Pentapetalae</taxon>
        <taxon>rosids</taxon>
        <taxon>fabids</taxon>
        <taxon>Rosales</taxon>
        <taxon>Cannabaceae</taxon>
        <taxon>Parasponia</taxon>
    </lineage>
</organism>
<comment type="caution">
    <text evidence="1">The sequence shown here is derived from an EMBL/GenBank/DDBJ whole genome shotgun (WGS) entry which is preliminary data.</text>
</comment>
<evidence type="ECO:0000313" key="1">
    <source>
        <dbReference type="EMBL" id="PON76527.1"/>
    </source>
</evidence>
<proteinExistence type="predicted"/>
<accession>A0A2P5DTA2</accession>
<protein>
    <submittedName>
        <fullName evidence="1">Uncharacterized protein</fullName>
    </submittedName>
</protein>
<evidence type="ECO:0000313" key="2">
    <source>
        <dbReference type="Proteomes" id="UP000237105"/>
    </source>
</evidence>
<dbReference type="AlphaFoldDB" id="A0A2P5DTA2"/>
<dbReference type="EMBL" id="JXTB01000018">
    <property type="protein sequence ID" value="PON76527.1"/>
    <property type="molecule type" value="Genomic_DNA"/>
</dbReference>
<gene>
    <name evidence="1" type="ORF">PanWU01x14_035810</name>
</gene>
<keyword evidence="2" id="KW-1185">Reference proteome</keyword>
<name>A0A2P5DTA2_PARAD</name>
<feature type="non-terminal residue" evidence="1">
    <location>
        <position position="58"/>
    </location>
</feature>
<sequence>MVPRLVLRRNSWQVDGATRLNDGTTTPQGQGYGANLWHYIPKKIGLQSHGIGATASCD</sequence>